<organism evidence="2 3">
    <name type="scientific">Globisporangium ultimum (strain ATCC 200006 / CBS 805.95 / DAOM BR144)</name>
    <name type="common">Pythium ultimum</name>
    <dbReference type="NCBI Taxonomy" id="431595"/>
    <lineage>
        <taxon>Eukaryota</taxon>
        <taxon>Sar</taxon>
        <taxon>Stramenopiles</taxon>
        <taxon>Oomycota</taxon>
        <taxon>Peronosporomycetes</taxon>
        <taxon>Pythiales</taxon>
        <taxon>Pythiaceae</taxon>
        <taxon>Globisporangium</taxon>
    </lineage>
</organism>
<protein>
    <submittedName>
        <fullName evidence="2">Uncharacterized protein</fullName>
    </submittedName>
</protein>
<proteinExistence type="predicted"/>
<accession>K3WXG5</accession>
<dbReference type="Proteomes" id="UP000019132">
    <property type="component" value="Unassembled WGS sequence"/>
</dbReference>
<dbReference type="HOGENOM" id="CLU_2820546_0_0_1"/>
<sequence length="67" mass="7124">RRARVASAACKVRPESAYPGRTGGPGVHGLPVCHGAFFGAVRRHLQSDHRGISREHGAPLERANDGI</sequence>
<dbReference type="EMBL" id="GL376615">
    <property type="status" value="NOT_ANNOTATED_CDS"/>
    <property type="molecule type" value="Genomic_DNA"/>
</dbReference>
<dbReference type="EnsemblProtists" id="PYU1_T009663">
    <property type="protein sequence ID" value="PYU1_T009663"/>
    <property type="gene ID" value="PYU1_G009645"/>
</dbReference>
<dbReference type="InParanoid" id="K3WXG5"/>
<keyword evidence="3" id="KW-1185">Reference proteome</keyword>
<feature type="region of interest" description="Disordered" evidence="1">
    <location>
        <begin position="47"/>
        <end position="67"/>
    </location>
</feature>
<reference evidence="2" key="3">
    <citation type="submission" date="2015-02" db="UniProtKB">
        <authorList>
            <consortium name="EnsemblProtists"/>
        </authorList>
    </citation>
    <scope>IDENTIFICATION</scope>
    <source>
        <strain evidence="2">DAOM BR144</strain>
    </source>
</reference>
<name>K3WXG5_GLOUD</name>
<evidence type="ECO:0000256" key="1">
    <source>
        <dbReference type="SAM" id="MobiDB-lite"/>
    </source>
</evidence>
<reference evidence="3" key="1">
    <citation type="journal article" date="2010" name="Genome Biol.">
        <title>Genome sequence of the necrotrophic plant pathogen Pythium ultimum reveals original pathogenicity mechanisms and effector repertoire.</title>
        <authorList>
            <person name="Levesque C.A."/>
            <person name="Brouwer H."/>
            <person name="Cano L."/>
            <person name="Hamilton J.P."/>
            <person name="Holt C."/>
            <person name="Huitema E."/>
            <person name="Raffaele S."/>
            <person name="Robideau G.P."/>
            <person name="Thines M."/>
            <person name="Win J."/>
            <person name="Zerillo M.M."/>
            <person name="Beakes G.W."/>
            <person name="Boore J.L."/>
            <person name="Busam D."/>
            <person name="Dumas B."/>
            <person name="Ferriera S."/>
            <person name="Fuerstenberg S.I."/>
            <person name="Gachon C.M."/>
            <person name="Gaulin E."/>
            <person name="Govers F."/>
            <person name="Grenville-Briggs L."/>
            <person name="Horner N."/>
            <person name="Hostetler J."/>
            <person name="Jiang R.H."/>
            <person name="Johnson J."/>
            <person name="Krajaejun T."/>
            <person name="Lin H."/>
            <person name="Meijer H.J."/>
            <person name="Moore B."/>
            <person name="Morris P."/>
            <person name="Phuntmart V."/>
            <person name="Puiu D."/>
            <person name="Shetty J."/>
            <person name="Stajich J.E."/>
            <person name="Tripathy S."/>
            <person name="Wawra S."/>
            <person name="van West P."/>
            <person name="Whitty B.R."/>
            <person name="Coutinho P.M."/>
            <person name="Henrissat B."/>
            <person name="Martin F."/>
            <person name="Thomas P.D."/>
            <person name="Tyler B.M."/>
            <person name="De Vries R.P."/>
            <person name="Kamoun S."/>
            <person name="Yandell M."/>
            <person name="Tisserat N."/>
            <person name="Buell C.R."/>
        </authorList>
    </citation>
    <scope>NUCLEOTIDE SEQUENCE</scope>
    <source>
        <strain evidence="3">DAOM:BR144</strain>
    </source>
</reference>
<dbReference type="AlphaFoldDB" id="K3WXG5"/>
<evidence type="ECO:0000313" key="2">
    <source>
        <dbReference type="EnsemblProtists" id="PYU1_T009663"/>
    </source>
</evidence>
<evidence type="ECO:0000313" key="3">
    <source>
        <dbReference type="Proteomes" id="UP000019132"/>
    </source>
</evidence>
<dbReference type="VEuPathDB" id="FungiDB:PYU1_G009645"/>
<reference evidence="3" key="2">
    <citation type="submission" date="2010-04" db="EMBL/GenBank/DDBJ databases">
        <authorList>
            <person name="Buell R."/>
            <person name="Hamilton J."/>
            <person name="Hostetler J."/>
        </authorList>
    </citation>
    <scope>NUCLEOTIDE SEQUENCE [LARGE SCALE GENOMIC DNA]</scope>
    <source>
        <strain evidence="3">DAOM:BR144</strain>
    </source>
</reference>